<keyword evidence="1" id="KW-0732">Signal</keyword>
<accession>A0A2T3KS94</accession>
<proteinExistence type="predicted"/>
<evidence type="ECO:0000256" key="1">
    <source>
        <dbReference type="SAM" id="SignalP"/>
    </source>
</evidence>
<evidence type="ECO:0000313" key="2">
    <source>
        <dbReference type="EMBL" id="PSV09275.1"/>
    </source>
</evidence>
<name>A0A2T3KS94_PHOLD</name>
<gene>
    <name evidence="2" type="ORF">C0W93_15725</name>
</gene>
<feature type="signal peptide" evidence="1">
    <location>
        <begin position="1"/>
        <end position="27"/>
    </location>
</feature>
<reference evidence="2 3" key="1">
    <citation type="submission" date="2018-03" db="EMBL/GenBank/DDBJ databases">
        <title>Whole genome sequencing of Histamine producing bacteria.</title>
        <authorList>
            <person name="Butler K."/>
        </authorList>
    </citation>
    <scope>NUCLEOTIDE SEQUENCE [LARGE SCALE GENOMIC DNA]</scope>
    <source>
        <strain evidence="2 3">Res.4.1</strain>
    </source>
</reference>
<comment type="caution">
    <text evidence="2">The sequence shown here is derived from an EMBL/GenBank/DDBJ whole genome shotgun (WGS) entry which is preliminary data.</text>
</comment>
<dbReference type="NCBIfam" id="TIGR01451">
    <property type="entry name" value="B_ant_repeat"/>
    <property type="match status" value="1"/>
</dbReference>
<protein>
    <submittedName>
        <fullName evidence="2">Uncharacterized protein</fullName>
    </submittedName>
</protein>
<evidence type="ECO:0000313" key="3">
    <source>
        <dbReference type="Proteomes" id="UP000240530"/>
    </source>
</evidence>
<sequence>MALLNFMSKMKSFFIFILLCMSSYAFSITSAGTKILNQAEMTYFNTELGEDVKVLSNYSYVTVASVYSYTISPTDNGDSDPEVTRYVPIGGTASIPVTIENTGNEDDSYVLDVNNLTGDSGDIYTEGTEIKIFIDENGDGLHNFGEKELEKNEDGSYITPTLAPGEFLQLTYVVTTPSSVSENDNFLLSLNAQSSGNPELIKKSDAEVIVVDGPALNLTVGSDPVCQSPVKTGEDIEYKVVYNSVGSERPQAATEPYTFSTKDSSGALIEVKHPGVLITVNKAANVTIQPDRIANGQPLRDYTPIILSSPLFEFNGGIVLVGLHTGEITNGDDRLLNWVDYSAWDGNGTVEKMGFLVTPENMEPGTTGHFTYYSKVNNVNNSPEFKVYSQASVNLLAGDPLIVESNIQCNTLSGVGLQSQGKLIDFETVNTSTVDLAGDGINYSNNNHFLPTDFYFREGTPNYDTKLDAIHARINLPIANLSASEIDIIGPKDSRFPVKLRSSFGDEFYWVFVETGPDTGIFRSVMPVSAVEPADPNGPRARDANYCHETFPGIWRTGELSQPELQSQVNDIINFRASGLNGRTFNNCGIESNPNDKLTVEVRDTQNNTVFLQDVATVSPQFTVFDSTHFKYDKNGDLIPGIEGAVVKFYQTVDGKVPEVLGDPIVTAVSDENGRIFYPKLPISDEGYFIIVEPPEGYTWPTQYKDPQVFISYNVSAPSYGANGFTGEENSGLFYINSFNGLNIFDIPLDPANLDRRLTLAKTADKDTAEIGEFVKYTLTLKNNLPEATIYNTRIVDELPYGFKYMKGSARLNDEPLEDPVQTGTYSIEFKLGDVDGANVAPHNGTYVVTYLLQLTAGAVDSDGINSAQAVGNTLASSIISTLDGGQPLASNIARYQLGITQTGVMSERGIIFGKVYVDAHCNDKIKSSPWPIGGVKIYLETGDYVITDENGQYSMFGVEPGTHVLKVDKQTLPEGIELQPIDTRNVGMGDSRFVDLRRGEYHKADFVAPCPKDNPDAVYNELKGRNNDINGDWLFNTAEQFKGLRTSAVEAKGSALTSGIISGPQTTNTSGNNASNLSPIMQTFNGYALEFRSGPERSMKELYTLLPTGIQDEAYIYSTGGDDASLRFGFADKPELLNPLKQKLQDSSYVTKVVDTTYNKIPYSARINIDNKLEDNIPLPEKDAAKITREEAKKGTWYWPKGDYSYHGRFIVVVPASVTPSLYVNGSKVSDTQLGEQIRNEREKAQILGWYGVNLESGDNLVEVKAKDDFGNERTLLSKVFSHPDSADRISLSTNDQVLRADGGRSVIPIEIKLLDKNNKIARGTYFVTLNADREQNWLEPDIHPDETGHQVRVVNGEKTVYLRSSNTTGPIDVTVSLDDVADTVRVYQVAAARPLFVSGLLEYTGRYGRISGEEPSRQAEGYEDDSYSDDERAAIFMKGNVKGGMHLTLSYDSDKSDEEFLREIAPDSYYPLPGDASIRGYDARSTSKWFAKLEKDRHFVMWGDYTTSDGADVADLGVTSQVLNGFNSMYNNGRFIAQAYAARPEDLHKVVEINGNGTAMFYNIGDERIIRHSDTITLVTYSRDNPGLVLAELNLIRYIDYTIDYFNGDITFNRVIPSIDENLDPIKVRISYDLEGDGDEYTIAGGRLSYLFTPALALGLSYEQNTHELEGYKLGSIWANYSIDSQTQLTASVATMTHEGNESANTIVSNTPVAGQKLERGSAVKLRLKRDWSDSSQTELEYAYAEEGFTNITGGITPARQEVRLRHRQKLMGLTNLNVEASHSESLTTNDKQQSAGATIDTKLFGTAWTTRLGSRYIKNETDAGDKEQFTTAIVGLGRSFNFFNRAGRFDTEYERSFDSNAQQRFNIKADWNVHKQANLYANYEYIDSLGGVSNLGSGTTSLLTAGIDVDWQHGGSTFSEFRQRGASDGRILEVANGYRGKFEVIPGLSVDPAAEYIEVIKGEGTSGIAVSLGIADVRHPNYKTTGRIEYRHGEDENYYGVLGAWVTRLSQDWSGLIREEFRYVDSDNSANSWNQHFSAGIAYRPRLTNVYNMLGVYEWKIDHNDVTRTAHILSTHHNYQPSSDWLLSGRLGLKWEDYNEYDYSYDSVSTIIDGRVIYYINRRWDLDLHAGILGTDGLSSRRYSYGLGINYLVMKNLRAGIGYNGIGFEDSDLDPQGYNLQGFYFNMMFKLDEGLFGWLSE</sequence>
<dbReference type="Proteomes" id="UP000240530">
    <property type="component" value="Unassembled WGS sequence"/>
</dbReference>
<organism evidence="2 3">
    <name type="scientific">Photobacterium leiognathi subsp. mandapamensis</name>
    <name type="common">Photobacterium mandapamensis</name>
    <dbReference type="NCBI Taxonomy" id="48408"/>
    <lineage>
        <taxon>Bacteria</taxon>
        <taxon>Pseudomonadati</taxon>
        <taxon>Pseudomonadota</taxon>
        <taxon>Gammaproteobacteria</taxon>
        <taxon>Vibrionales</taxon>
        <taxon>Vibrionaceae</taxon>
        <taxon>Photobacterium</taxon>
    </lineage>
</organism>
<dbReference type="EMBL" id="PYNS01000020">
    <property type="protein sequence ID" value="PSV09275.1"/>
    <property type="molecule type" value="Genomic_DNA"/>
</dbReference>
<feature type="chain" id="PRO_5015580519" evidence="1">
    <location>
        <begin position="28"/>
        <end position="2204"/>
    </location>
</feature>
<dbReference type="Gene3D" id="2.60.40.740">
    <property type="match status" value="1"/>
</dbReference>
<dbReference type="InterPro" id="IPR047589">
    <property type="entry name" value="DUF11_rpt"/>
</dbReference>